<sequence length="116" mass="13911">MHLYHVFNLVYSIKKSTKLNVLYTLFNRFLDLIILKRYISSYLTTSIHAFSSSLFKKNSLIKIGIRNHPSHLFHQLSTLNEFPKYSFVPFSIDIIRSLKFIDSNQIKKWRIFYQFS</sequence>
<comment type="caution">
    <text evidence="1">The sequence shown here is derived from an EMBL/GenBank/DDBJ whole genome shotgun (WGS) entry which is preliminary data.</text>
</comment>
<protein>
    <submittedName>
        <fullName evidence="1">Uncharacterized protein</fullName>
    </submittedName>
</protein>
<dbReference type="Proteomes" id="UP000031465">
    <property type="component" value="Unassembled WGS sequence"/>
</dbReference>
<dbReference type="AlphaFoldDB" id="A0A0C1H7H0"/>
<evidence type="ECO:0000313" key="1">
    <source>
        <dbReference type="EMBL" id="KIC73379.1"/>
    </source>
</evidence>
<dbReference type="EMBL" id="JSAN01000030">
    <property type="protein sequence ID" value="KIC73379.1"/>
    <property type="molecule type" value="Genomic_DNA"/>
</dbReference>
<name>A0A0C1H7H0_9BACT</name>
<reference evidence="1 2" key="1">
    <citation type="journal article" date="2014" name="Mol. Biol. Evol.">
        <title>Massive expansion of Ubiquitination-related gene families within the Chlamydiae.</title>
        <authorList>
            <person name="Domman D."/>
            <person name="Collingro A."/>
            <person name="Lagkouvardos I."/>
            <person name="Gehre L."/>
            <person name="Weinmaier T."/>
            <person name="Rattei T."/>
            <person name="Subtil A."/>
            <person name="Horn M."/>
        </authorList>
    </citation>
    <scope>NUCLEOTIDE SEQUENCE [LARGE SCALE GENOMIC DNA]</scope>
    <source>
        <strain evidence="1 2">EI2</strain>
    </source>
</reference>
<proteinExistence type="predicted"/>
<accession>A0A0C1H7H0</accession>
<gene>
    <name evidence="1" type="ORF">DB44_BG00680</name>
</gene>
<evidence type="ECO:0000313" key="2">
    <source>
        <dbReference type="Proteomes" id="UP000031465"/>
    </source>
</evidence>
<organism evidence="1 2">
    <name type="scientific">Candidatus Protochlamydia amoebophila</name>
    <dbReference type="NCBI Taxonomy" id="362787"/>
    <lineage>
        <taxon>Bacteria</taxon>
        <taxon>Pseudomonadati</taxon>
        <taxon>Chlamydiota</taxon>
        <taxon>Chlamydiia</taxon>
        <taxon>Parachlamydiales</taxon>
        <taxon>Parachlamydiaceae</taxon>
        <taxon>Candidatus Protochlamydia</taxon>
    </lineage>
</organism>